<comment type="similarity">
    <text evidence="1">Belongs to the glycosyl hydrolase 13 family.</text>
</comment>
<dbReference type="Gene3D" id="3.20.20.80">
    <property type="entry name" value="Glycosidases"/>
    <property type="match status" value="1"/>
</dbReference>
<accession>A0ABN3YAM6</accession>
<sequence length="564" mass="66285">MEKKWWKEAVVYQIYPKSFKDSNNDGVGDLQGILEKLDYIADLGVDVIWLNPIYQSPQVDNGYDISDYRKINPLFGTMDDFDQLLQEVHKRGMRLIMDMVLNHISDQHIWFKEAIKSKNNPYHEYFIWQPAKNGKEPNNWGNYFYEGRGSAWEWNEATGEYYLHQYSKHMPDLNWESPKLKAEMIDMLTWWCEKGIDGFRLDAVNRLVKPKGFPDSHRPPTPPVGVNGFVVDREMCANCPGIHELLHELNQKVFSKYNLMTVGETGNLKSDIAIDYVNEEREEINMLFHFEIAKNQHLVSVSEFKDIQKRWYKVIEQNGWITQYLSNHDSPRQVSRFADDKEYRIPSAKMLAILIHTLPGTPYVYQGEEIGMTNVDFPTIDYYNEQYTVGKYHTMVEKGKDPQEALDSLKMMSRDNVRTPMHWNNNLNAGFSEGKPWLAVNPNYSEINVEKDKKSEESIRDLYKTLIKMRKKYELLVYGNYQPILEDYDNIVAYTRSFGDEKWLMIFNFQKQHQQVVLPKELINSKTELLLANYEVNANETKTTHLKPYEARVYKVFSEKGNAK</sequence>
<dbReference type="RefSeq" id="WP_068710678.1">
    <property type="nucleotide sequence ID" value="NZ_BAAAXQ010000070.1"/>
</dbReference>
<keyword evidence="6" id="KW-1185">Reference proteome</keyword>
<gene>
    <name evidence="5" type="primary">malL</name>
    <name evidence="5" type="ORF">GCM10019998_21030</name>
</gene>
<evidence type="ECO:0000256" key="2">
    <source>
        <dbReference type="ARBA" id="ARBA00022801"/>
    </source>
</evidence>
<dbReference type="EMBL" id="BAAAXQ010000070">
    <property type="protein sequence ID" value="GAA3024245.1"/>
    <property type="molecule type" value="Genomic_DNA"/>
</dbReference>
<dbReference type="InterPro" id="IPR045857">
    <property type="entry name" value="O16G_dom_2"/>
</dbReference>
<dbReference type="PANTHER" id="PTHR10357">
    <property type="entry name" value="ALPHA-AMYLASE FAMILY MEMBER"/>
    <property type="match status" value="1"/>
</dbReference>
<dbReference type="CDD" id="cd11333">
    <property type="entry name" value="AmyAc_SI_OligoGlu_DGase"/>
    <property type="match status" value="1"/>
</dbReference>
<evidence type="ECO:0000256" key="1">
    <source>
        <dbReference type="ARBA" id="ARBA00008061"/>
    </source>
</evidence>
<evidence type="ECO:0000256" key="3">
    <source>
        <dbReference type="ARBA" id="ARBA00023295"/>
    </source>
</evidence>
<keyword evidence="3" id="KW-0326">Glycosidase</keyword>
<keyword evidence="2" id="KW-0378">Hydrolase</keyword>
<dbReference type="SUPFAM" id="SSF51445">
    <property type="entry name" value="(Trans)glycosidases"/>
    <property type="match status" value="1"/>
</dbReference>
<name>A0ABN3YAM6_9ENTE</name>
<dbReference type="InterPro" id="IPR006047">
    <property type="entry name" value="GH13_cat_dom"/>
</dbReference>
<dbReference type="Gene3D" id="2.60.40.1180">
    <property type="entry name" value="Golgi alpha-mannosidase II"/>
    <property type="match status" value="1"/>
</dbReference>
<dbReference type="Pfam" id="PF00128">
    <property type="entry name" value="Alpha-amylase"/>
    <property type="match status" value="1"/>
</dbReference>
<evidence type="ECO:0000313" key="5">
    <source>
        <dbReference type="EMBL" id="GAA3024245.1"/>
    </source>
</evidence>
<dbReference type="SMART" id="SM00642">
    <property type="entry name" value="Aamy"/>
    <property type="match status" value="1"/>
</dbReference>
<reference evidence="5 6" key="1">
    <citation type="journal article" date="2019" name="Int. J. Syst. Evol. Microbiol.">
        <title>The Global Catalogue of Microorganisms (GCM) 10K type strain sequencing project: providing services to taxonomists for standard genome sequencing and annotation.</title>
        <authorList>
            <consortium name="The Broad Institute Genomics Platform"/>
            <consortium name="The Broad Institute Genome Sequencing Center for Infectious Disease"/>
            <person name="Wu L."/>
            <person name="Ma J."/>
        </authorList>
    </citation>
    <scope>NUCLEOTIDE SEQUENCE [LARGE SCALE GENOMIC DNA]</scope>
    <source>
        <strain evidence="5 6">JCM 8736</strain>
    </source>
</reference>
<dbReference type="PANTHER" id="PTHR10357:SF179">
    <property type="entry name" value="NEUTRAL AND BASIC AMINO ACID TRANSPORT PROTEIN RBAT"/>
    <property type="match status" value="1"/>
</dbReference>
<evidence type="ECO:0000259" key="4">
    <source>
        <dbReference type="SMART" id="SM00642"/>
    </source>
</evidence>
<dbReference type="Pfam" id="PF23915">
    <property type="entry name" value="SusG_C"/>
    <property type="match status" value="1"/>
</dbReference>
<dbReference type="Proteomes" id="UP001501577">
    <property type="component" value="Unassembled WGS sequence"/>
</dbReference>
<dbReference type="NCBIfam" id="NF008183">
    <property type="entry name" value="PRK10933.1"/>
    <property type="match status" value="1"/>
</dbReference>
<proteinExistence type="inferred from homology"/>
<organism evidence="5 6">
    <name type="scientific">Tetragenococcus solitarius</name>
    <dbReference type="NCBI Taxonomy" id="71453"/>
    <lineage>
        <taxon>Bacteria</taxon>
        <taxon>Bacillati</taxon>
        <taxon>Bacillota</taxon>
        <taxon>Bacilli</taxon>
        <taxon>Lactobacillales</taxon>
        <taxon>Enterococcaceae</taxon>
        <taxon>Tetragenococcus</taxon>
    </lineage>
</organism>
<dbReference type="InterPro" id="IPR056300">
    <property type="entry name" value="SusG-like_C"/>
</dbReference>
<feature type="domain" description="Glycosyl hydrolase family 13 catalytic" evidence="4">
    <location>
        <begin position="13"/>
        <end position="418"/>
    </location>
</feature>
<dbReference type="InterPro" id="IPR017853">
    <property type="entry name" value="GH"/>
</dbReference>
<comment type="caution">
    <text evidence="5">The sequence shown here is derived from an EMBL/GenBank/DDBJ whole genome shotgun (WGS) entry which is preliminary data.</text>
</comment>
<dbReference type="SUPFAM" id="SSF51011">
    <property type="entry name" value="Glycosyl hydrolase domain"/>
    <property type="match status" value="1"/>
</dbReference>
<protein>
    <submittedName>
        <fullName evidence="5">Oligo-1,6-glucosidase</fullName>
    </submittedName>
</protein>
<evidence type="ECO:0000313" key="6">
    <source>
        <dbReference type="Proteomes" id="UP001501577"/>
    </source>
</evidence>
<dbReference type="Gene3D" id="3.90.400.10">
    <property type="entry name" value="Oligo-1,6-glucosidase, Domain 2"/>
    <property type="match status" value="1"/>
</dbReference>
<dbReference type="InterPro" id="IPR013780">
    <property type="entry name" value="Glyco_hydro_b"/>
</dbReference>